<dbReference type="SUPFAM" id="SSF53901">
    <property type="entry name" value="Thiolase-like"/>
    <property type="match status" value="2"/>
</dbReference>
<dbReference type="RefSeq" id="WP_394843524.1">
    <property type="nucleotide sequence ID" value="NZ_CP089982.1"/>
</dbReference>
<sequence length="318" mass="34286">MNGRGHWLGVDAAEYELPGDPVDVLAWAREHAAPEKQVDAIVASGSRYFHVAPDVGEVELALRAVGKLIDAKRFAPADIGAVIHVHTQPYSAPPAPRSLPLEVASAFGIRPMWAASISQLKCVSTTAGLEALDALMAAYPQLNAGLIVSVDRVYGEKYRLRQMGGIQCDGAACLLVTRNSTRNRIGGVAIRNFAPKWYRGPDAVAQVEQEIISYEYLYASKVISQAVKASGVPLADYGCLLPHNSDVRGWSSLCRAMGIDREKLFLENIFRRAHACCSDFAINMVDAGFDALDRGQHVLAAMLSNMGAFGAVTVHPVN</sequence>
<keyword evidence="2" id="KW-1185">Reference proteome</keyword>
<reference evidence="1 2" key="1">
    <citation type="submission" date="2021-12" db="EMBL/GenBank/DDBJ databases">
        <title>Discovery of the Pendulisporaceae a myxobacterial family with distinct sporulation behavior and unique specialized metabolism.</title>
        <authorList>
            <person name="Garcia R."/>
            <person name="Popoff A."/>
            <person name="Bader C.D."/>
            <person name="Loehr J."/>
            <person name="Walesch S."/>
            <person name="Walt C."/>
            <person name="Boldt J."/>
            <person name="Bunk B."/>
            <person name="Haeckl F.J.F.P.J."/>
            <person name="Gunesch A.P."/>
            <person name="Birkelbach J."/>
            <person name="Nuebel U."/>
            <person name="Pietschmann T."/>
            <person name="Bach T."/>
            <person name="Mueller R."/>
        </authorList>
    </citation>
    <scope>NUCLEOTIDE SEQUENCE [LARGE SCALE GENOMIC DNA]</scope>
    <source>
        <strain evidence="1 2">MSr12523</strain>
    </source>
</reference>
<dbReference type="InterPro" id="IPR016039">
    <property type="entry name" value="Thiolase-like"/>
</dbReference>
<accession>A0ABZ2K2I9</accession>
<name>A0ABZ2K2I9_9BACT</name>
<gene>
    <name evidence="1" type="ORF">LZC95_41560</name>
</gene>
<dbReference type="PANTHER" id="PTHR34069">
    <property type="entry name" value="3-OXOACYL-[ACYL-CARRIER-PROTEIN] SYNTHASE 3"/>
    <property type="match status" value="1"/>
</dbReference>
<dbReference type="EMBL" id="CP089982">
    <property type="protein sequence ID" value="WXA92925.1"/>
    <property type="molecule type" value="Genomic_DNA"/>
</dbReference>
<evidence type="ECO:0000313" key="1">
    <source>
        <dbReference type="EMBL" id="WXA92925.1"/>
    </source>
</evidence>
<evidence type="ECO:0000313" key="2">
    <source>
        <dbReference type="Proteomes" id="UP001379533"/>
    </source>
</evidence>
<dbReference type="Gene3D" id="3.40.47.10">
    <property type="match status" value="2"/>
</dbReference>
<dbReference type="Proteomes" id="UP001379533">
    <property type="component" value="Chromosome"/>
</dbReference>
<protein>
    <submittedName>
        <fullName evidence="1">Uncharacterized protein</fullName>
    </submittedName>
</protein>
<dbReference type="PANTHER" id="PTHR34069:SF2">
    <property type="entry name" value="BETA-KETOACYL-[ACYL-CARRIER-PROTEIN] SYNTHASE III"/>
    <property type="match status" value="1"/>
</dbReference>
<proteinExistence type="predicted"/>
<organism evidence="1 2">
    <name type="scientific">Pendulispora brunnea</name>
    <dbReference type="NCBI Taxonomy" id="2905690"/>
    <lineage>
        <taxon>Bacteria</taxon>
        <taxon>Pseudomonadati</taxon>
        <taxon>Myxococcota</taxon>
        <taxon>Myxococcia</taxon>
        <taxon>Myxococcales</taxon>
        <taxon>Sorangiineae</taxon>
        <taxon>Pendulisporaceae</taxon>
        <taxon>Pendulispora</taxon>
    </lineage>
</organism>